<dbReference type="OrthoDB" id="4338055at2"/>
<dbReference type="InterPro" id="IPR045754">
    <property type="entry name" value="DUF6182"/>
</dbReference>
<protein>
    <submittedName>
        <fullName evidence="1">Uncharacterized protein</fullName>
    </submittedName>
</protein>
<proteinExistence type="predicted"/>
<sequence>MLDQATLRAALDDRISRAHRAWPSGSTGIAAIAVLRDFTPATFAGSAVAFAARIVPQARAHWYAGFTRTIFLAGNPRNLKARFPPDHLSEDGSIAWYGPVPLADYQPLRRMLRPLQGTVDPAWPTTSRVPLANPHSAAGTIAHLRVATQGLTLQDYLIHINHTLAEAVLDGLLTTADALTIEHMPQLPDDPGPYQALRISTDPQTPDHLRAYTTLSVHLAT</sequence>
<keyword evidence="2" id="KW-1185">Reference proteome</keyword>
<reference evidence="1 2" key="1">
    <citation type="submission" date="2019-03" db="EMBL/GenBank/DDBJ databases">
        <title>Draft genome sequences of novel Actinobacteria.</title>
        <authorList>
            <person name="Sahin N."/>
            <person name="Ay H."/>
            <person name="Saygin H."/>
        </authorList>
    </citation>
    <scope>NUCLEOTIDE SEQUENCE [LARGE SCALE GENOMIC DNA]</scope>
    <source>
        <strain evidence="1 2">H3C3</strain>
    </source>
</reference>
<dbReference type="RefSeq" id="WP_131889276.1">
    <property type="nucleotide sequence ID" value="NZ_SMKU01000007.1"/>
</dbReference>
<dbReference type="EMBL" id="SMKU01000007">
    <property type="protein sequence ID" value="TDD96350.1"/>
    <property type="molecule type" value="Genomic_DNA"/>
</dbReference>
<dbReference type="Proteomes" id="UP000294513">
    <property type="component" value="Unassembled WGS sequence"/>
</dbReference>
<dbReference type="Pfam" id="PF19680">
    <property type="entry name" value="DUF6182"/>
    <property type="match status" value="1"/>
</dbReference>
<name>A0A4R5CDH5_9ACTN</name>
<evidence type="ECO:0000313" key="2">
    <source>
        <dbReference type="Proteomes" id="UP000294513"/>
    </source>
</evidence>
<gene>
    <name evidence="1" type="ORF">E1298_03535</name>
</gene>
<organism evidence="1 2">
    <name type="scientific">Actinomadura rubrisoli</name>
    <dbReference type="NCBI Taxonomy" id="2530368"/>
    <lineage>
        <taxon>Bacteria</taxon>
        <taxon>Bacillati</taxon>
        <taxon>Actinomycetota</taxon>
        <taxon>Actinomycetes</taxon>
        <taxon>Streptosporangiales</taxon>
        <taxon>Thermomonosporaceae</taxon>
        <taxon>Actinomadura</taxon>
    </lineage>
</organism>
<evidence type="ECO:0000313" key="1">
    <source>
        <dbReference type="EMBL" id="TDD96350.1"/>
    </source>
</evidence>
<accession>A0A4R5CDH5</accession>
<comment type="caution">
    <text evidence="1">The sequence shown here is derived from an EMBL/GenBank/DDBJ whole genome shotgun (WGS) entry which is preliminary data.</text>
</comment>
<dbReference type="AlphaFoldDB" id="A0A4R5CDH5"/>